<keyword evidence="4 7" id="KW-1133">Transmembrane helix</keyword>
<dbReference type="PANTHER" id="PTHR30572:SF4">
    <property type="entry name" value="ABC TRANSPORTER PERMEASE YTRF"/>
    <property type="match status" value="1"/>
</dbReference>
<evidence type="ECO:0000256" key="2">
    <source>
        <dbReference type="ARBA" id="ARBA00022475"/>
    </source>
</evidence>
<evidence type="ECO:0000313" key="10">
    <source>
        <dbReference type="Proteomes" id="UP001164693"/>
    </source>
</evidence>
<dbReference type="RefSeq" id="WP_269445732.1">
    <property type="nucleotide sequence ID" value="NZ_CP097463.1"/>
</dbReference>
<keyword evidence="2" id="KW-1003">Cell membrane</keyword>
<protein>
    <recommendedName>
        <fullName evidence="8">ABC3 transporter permease C-terminal domain-containing protein</fullName>
    </recommendedName>
</protein>
<evidence type="ECO:0000259" key="8">
    <source>
        <dbReference type="Pfam" id="PF02687"/>
    </source>
</evidence>
<evidence type="ECO:0000256" key="4">
    <source>
        <dbReference type="ARBA" id="ARBA00022989"/>
    </source>
</evidence>
<dbReference type="EMBL" id="CP097463">
    <property type="protein sequence ID" value="WAX59191.1"/>
    <property type="molecule type" value="Genomic_DNA"/>
</dbReference>
<feature type="domain" description="ABC3 transporter permease C-terminal" evidence="8">
    <location>
        <begin position="764"/>
        <end position="872"/>
    </location>
</feature>
<accession>A0ABY7K7H3</accession>
<dbReference type="Pfam" id="PF02687">
    <property type="entry name" value="FtsX"/>
    <property type="match status" value="2"/>
</dbReference>
<keyword evidence="3 7" id="KW-0812">Transmembrane</keyword>
<feature type="domain" description="ABC3 transporter permease C-terminal" evidence="8">
    <location>
        <begin position="328"/>
        <end position="430"/>
    </location>
</feature>
<feature type="transmembrane region" description="Helical" evidence="7">
    <location>
        <begin position="534"/>
        <end position="558"/>
    </location>
</feature>
<keyword evidence="10" id="KW-1185">Reference proteome</keyword>
<feature type="transmembrane region" description="Helical" evidence="7">
    <location>
        <begin position="409"/>
        <end position="429"/>
    </location>
</feature>
<evidence type="ECO:0000256" key="6">
    <source>
        <dbReference type="ARBA" id="ARBA00038076"/>
    </source>
</evidence>
<comment type="similarity">
    <text evidence="6">Belongs to the ABC-4 integral membrane protein family.</text>
</comment>
<evidence type="ECO:0000256" key="7">
    <source>
        <dbReference type="SAM" id="Phobius"/>
    </source>
</evidence>
<feature type="transmembrane region" description="Helical" evidence="7">
    <location>
        <begin position="757"/>
        <end position="781"/>
    </location>
</feature>
<proteinExistence type="inferred from homology"/>
<feature type="transmembrane region" description="Helical" evidence="7">
    <location>
        <begin position="450"/>
        <end position="469"/>
    </location>
</feature>
<comment type="subcellular location">
    <subcellularLocation>
        <location evidence="1">Cell membrane</location>
        <topology evidence="1">Multi-pass membrane protein</topology>
    </subcellularLocation>
</comment>
<evidence type="ECO:0000256" key="1">
    <source>
        <dbReference type="ARBA" id="ARBA00004651"/>
    </source>
</evidence>
<dbReference type="InterPro" id="IPR050250">
    <property type="entry name" value="Macrolide_Exporter_MacB"/>
</dbReference>
<reference evidence="9" key="1">
    <citation type="submission" date="2022-05" db="EMBL/GenBank/DDBJ databases">
        <title>Jatrophihabitans sp. SB3-54 whole genome sequence.</title>
        <authorList>
            <person name="Suh M.K."/>
            <person name="Eom M.K."/>
            <person name="Kim J.S."/>
            <person name="Kim H.S."/>
            <person name="Do H.E."/>
            <person name="Shin Y.K."/>
            <person name="Lee J.-S."/>
        </authorList>
    </citation>
    <scope>NUCLEOTIDE SEQUENCE</scope>
    <source>
        <strain evidence="9">SB3-54</strain>
    </source>
</reference>
<evidence type="ECO:0000256" key="5">
    <source>
        <dbReference type="ARBA" id="ARBA00023136"/>
    </source>
</evidence>
<name>A0ABY7K7H3_9ACTN</name>
<feature type="transmembrane region" description="Helical" evidence="7">
    <location>
        <begin position="369"/>
        <end position="389"/>
    </location>
</feature>
<dbReference type="PANTHER" id="PTHR30572">
    <property type="entry name" value="MEMBRANE COMPONENT OF TRANSPORTER-RELATED"/>
    <property type="match status" value="1"/>
</dbReference>
<feature type="transmembrane region" description="Helical" evidence="7">
    <location>
        <begin position="802"/>
        <end position="830"/>
    </location>
</feature>
<keyword evidence="5 7" id="KW-0472">Membrane</keyword>
<feature type="transmembrane region" description="Helical" evidence="7">
    <location>
        <begin position="850"/>
        <end position="873"/>
    </location>
</feature>
<dbReference type="InterPro" id="IPR003838">
    <property type="entry name" value="ABC3_permease_C"/>
</dbReference>
<organism evidence="9 10">
    <name type="scientific">Jatrophihabitans cynanchi</name>
    <dbReference type="NCBI Taxonomy" id="2944128"/>
    <lineage>
        <taxon>Bacteria</taxon>
        <taxon>Bacillati</taxon>
        <taxon>Actinomycetota</taxon>
        <taxon>Actinomycetes</taxon>
        <taxon>Jatrophihabitantales</taxon>
        <taxon>Jatrophihabitantaceae</taxon>
        <taxon>Jatrophihabitans</taxon>
    </lineage>
</organism>
<evidence type="ECO:0000256" key="3">
    <source>
        <dbReference type="ARBA" id="ARBA00022692"/>
    </source>
</evidence>
<dbReference type="Proteomes" id="UP001164693">
    <property type="component" value="Chromosome"/>
</dbReference>
<gene>
    <name evidence="9" type="ORF">M6B22_10615</name>
</gene>
<evidence type="ECO:0000313" key="9">
    <source>
        <dbReference type="EMBL" id="WAX59191.1"/>
    </source>
</evidence>
<feature type="transmembrane region" description="Helical" evidence="7">
    <location>
        <begin position="489"/>
        <end position="513"/>
    </location>
</feature>
<sequence length="891" mass="92604">MTRRRREPRVRLLQTAPWRRAPLLLLSRPVVFAGIAVASAVLALAASAGLLFGSTLGTASLRAQAAESCPESSMPTISGSVYLDPGVRDRLPDVNAAGVTALHRAGVPGDGYWVDISRSQFQATPVTLFARAGSLGHVHTLTPNRGQPGLWFPDDFATKIGVHPGQSVPMANGTVRVAGIYRALSPDPFHLAKLPRYWCTWSPLILYKLTGNGGTPPLLLADPQTLANTAVNVPNALESFVQVSWYAPAPIGQMTLQDVRDAAQRSGRASALLATIKPAGVDLATDTTVDLANQGNGNLPVTATPLDAEIGRAQRIQDGLSGSVLPISIAGTLVALLLVAEAGGSWAARRSREVRLLTARGVGPAAIGVKALLEALPAAVLGLGVGYGLSYLLMRTLGPAPAFGSGVPARAAAVAALAAAAGLLLIAVVGGRSARDARATGTVPRGYRRLARHLPYELLLVGVGVRAWLTIRSGDGISYTQNIITVGPLLLVFPLLALTGMVLLLGRGAALLVPRTGRLARALPAAGYLALRRISGSPAIAVGLLLGTALPCGLLAYAGTVSVGVHDELVRKYQTNLGAPDVLQLIGVHDATPNLAQHGTAVVLYSNGPTLANGAPVTVMGIDPATFGRFAYLDKQQRTAVTKLADGGAAAAIWVYAPAPTTPTQAKLGQTTLPLHVVARTHVFPGLRGNYQPMLVVNRAALTGIDANLDRRNEAWTTDAEVAALSTAVQRDGYSIISALDAKIRVSNSGLLPLTWIFGYLRALAVLIGAVAIAGLVFALSARTRRRTVSYVMSRRMGLRPATHIASLLTELLLVVGLGWIAGTLAGLGGYAMLTRSLDLQPQLPPGAQFVLPTISLAATGAVVALLIALAAGGTHTAAERAKPADVLRLE</sequence>
<feature type="transmembrane region" description="Helical" evidence="7">
    <location>
        <begin position="324"/>
        <end position="348"/>
    </location>
</feature>